<accession>A0A815XBE7</accession>
<dbReference type="GO" id="GO:0006488">
    <property type="term" value="P:dolichol-linked oligosaccharide biosynthetic process"/>
    <property type="evidence" value="ECO:0007669"/>
    <property type="project" value="InterPro"/>
</dbReference>
<dbReference type="GO" id="GO:0004577">
    <property type="term" value="F:N-acetylglucosaminyldiphosphodolichol N-acetylglucosaminyltransferase activity"/>
    <property type="evidence" value="ECO:0007669"/>
    <property type="project" value="TreeGrafter"/>
</dbReference>
<dbReference type="Pfam" id="PF08660">
    <property type="entry name" value="Alg14"/>
    <property type="match status" value="1"/>
</dbReference>
<feature type="transmembrane region" description="Helical" evidence="8">
    <location>
        <begin position="78"/>
        <end position="97"/>
    </location>
</feature>
<dbReference type="OrthoDB" id="17098at2759"/>
<evidence type="ECO:0000256" key="3">
    <source>
        <dbReference type="ARBA" id="ARBA00017467"/>
    </source>
</evidence>
<keyword evidence="6 8" id="KW-1133">Transmembrane helix</keyword>
<keyword evidence="5" id="KW-0256">Endoplasmic reticulum</keyword>
<dbReference type="EMBL" id="CAJNOJ010001849">
    <property type="protein sequence ID" value="CAF1555361.1"/>
    <property type="molecule type" value="Genomic_DNA"/>
</dbReference>
<evidence type="ECO:0000256" key="7">
    <source>
        <dbReference type="ARBA" id="ARBA00023136"/>
    </source>
</evidence>
<dbReference type="Gene3D" id="3.40.50.2000">
    <property type="entry name" value="Glycogen Phosphorylase B"/>
    <property type="match status" value="1"/>
</dbReference>
<evidence type="ECO:0000256" key="5">
    <source>
        <dbReference type="ARBA" id="ARBA00022824"/>
    </source>
</evidence>
<dbReference type="PANTHER" id="PTHR12154:SF4">
    <property type="entry name" value="UDP-N-ACETYLGLUCOSAMINE TRANSFERASE SUBUNIT ALG14 HOMOLOG"/>
    <property type="match status" value="1"/>
</dbReference>
<keyword evidence="7 8" id="KW-0472">Membrane</keyword>
<evidence type="ECO:0000256" key="4">
    <source>
        <dbReference type="ARBA" id="ARBA00022692"/>
    </source>
</evidence>
<sequence length="98" mass="11333">MNQKKTISTLIVLGSGGHTTEMFRLLSGTDPNVYKPRHYMIASTDKMSAKKMNEFERNTLEDMDVTFINRSRHVGQSYISSVFTTLWAFFTVIPFVYR</sequence>
<dbReference type="Proteomes" id="UP000663852">
    <property type="component" value="Unassembled WGS sequence"/>
</dbReference>
<comment type="caution">
    <text evidence="9">The sequence shown here is derived from an EMBL/GenBank/DDBJ whole genome shotgun (WGS) entry which is preliminary data.</text>
</comment>
<keyword evidence="4 8" id="KW-0812">Transmembrane</keyword>
<dbReference type="AlphaFoldDB" id="A0A815XBE7"/>
<comment type="subcellular location">
    <subcellularLocation>
        <location evidence="1">Endoplasmic reticulum membrane</location>
        <topology evidence="1">Single-pass membrane protein</topology>
    </subcellularLocation>
</comment>
<proteinExistence type="inferred from homology"/>
<organism evidence="9 10">
    <name type="scientific">Adineta ricciae</name>
    <name type="common">Rotifer</name>
    <dbReference type="NCBI Taxonomy" id="249248"/>
    <lineage>
        <taxon>Eukaryota</taxon>
        <taxon>Metazoa</taxon>
        <taxon>Spiralia</taxon>
        <taxon>Gnathifera</taxon>
        <taxon>Rotifera</taxon>
        <taxon>Eurotatoria</taxon>
        <taxon>Bdelloidea</taxon>
        <taxon>Adinetida</taxon>
        <taxon>Adinetidae</taxon>
        <taxon>Adineta</taxon>
    </lineage>
</organism>
<dbReference type="PANTHER" id="PTHR12154">
    <property type="entry name" value="GLYCOSYL TRANSFERASE-RELATED"/>
    <property type="match status" value="1"/>
</dbReference>
<gene>
    <name evidence="9" type="ORF">EDS130_LOCUS46267</name>
</gene>
<comment type="similarity">
    <text evidence="2">Belongs to the ALG14 family.</text>
</comment>
<evidence type="ECO:0000256" key="8">
    <source>
        <dbReference type="SAM" id="Phobius"/>
    </source>
</evidence>
<evidence type="ECO:0000313" key="9">
    <source>
        <dbReference type="EMBL" id="CAF1555361.1"/>
    </source>
</evidence>
<dbReference type="InterPro" id="IPR013969">
    <property type="entry name" value="Oligosacch_biosynth_Alg14"/>
</dbReference>
<evidence type="ECO:0000256" key="1">
    <source>
        <dbReference type="ARBA" id="ARBA00004389"/>
    </source>
</evidence>
<evidence type="ECO:0000313" key="10">
    <source>
        <dbReference type="Proteomes" id="UP000663852"/>
    </source>
</evidence>
<dbReference type="GO" id="GO:0043541">
    <property type="term" value="C:UDP-N-acetylglucosamine transferase complex"/>
    <property type="evidence" value="ECO:0007669"/>
    <property type="project" value="TreeGrafter"/>
</dbReference>
<feature type="non-terminal residue" evidence="9">
    <location>
        <position position="98"/>
    </location>
</feature>
<protein>
    <recommendedName>
        <fullName evidence="3">UDP-N-acetylglucosamine transferase subunit ALG14</fullName>
    </recommendedName>
</protein>
<evidence type="ECO:0000256" key="6">
    <source>
        <dbReference type="ARBA" id="ARBA00022989"/>
    </source>
</evidence>
<name>A0A815XBE7_ADIRI</name>
<reference evidence="9" key="1">
    <citation type="submission" date="2021-02" db="EMBL/GenBank/DDBJ databases">
        <authorList>
            <person name="Nowell W R."/>
        </authorList>
    </citation>
    <scope>NUCLEOTIDE SEQUENCE</scope>
</reference>
<evidence type="ECO:0000256" key="2">
    <source>
        <dbReference type="ARBA" id="ARBA00009731"/>
    </source>
</evidence>